<name>A0AAN9FLS3_CROPI</name>
<dbReference type="InterPro" id="IPR050481">
    <property type="entry name" value="UDP-glycosyltransf_plant"/>
</dbReference>
<keyword evidence="1" id="KW-0812">Transmembrane</keyword>
<evidence type="ECO:0000256" key="1">
    <source>
        <dbReference type="SAM" id="Phobius"/>
    </source>
</evidence>
<keyword evidence="1" id="KW-0472">Membrane</keyword>
<protein>
    <submittedName>
        <fullName evidence="2">Uncharacterized protein</fullName>
    </submittedName>
</protein>
<evidence type="ECO:0000313" key="3">
    <source>
        <dbReference type="Proteomes" id="UP001372338"/>
    </source>
</evidence>
<dbReference type="Gene3D" id="3.40.50.2000">
    <property type="entry name" value="Glycogen Phosphorylase B"/>
    <property type="match status" value="1"/>
</dbReference>
<dbReference type="Proteomes" id="UP001372338">
    <property type="component" value="Unassembled WGS sequence"/>
</dbReference>
<accession>A0AAN9FLS3</accession>
<dbReference type="GO" id="GO:0035251">
    <property type="term" value="F:UDP-glucosyltransferase activity"/>
    <property type="evidence" value="ECO:0007669"/>
    <property type="project" value="InterPro"/>
</dbReference>
<dbReference type="PANTHER" id="PTHR48049">
    <property type="entry name" value="GLYCOSYLTRANSFERASE"/>
    <property type="match status" value="1"/>
</dbReference>
<sequence length="175" mass="19629">MVEIAQEFNIKLIYYSVFSAVALAFFGPHGATKLSPESLAVPPEWVTSSSSTAYQRHKAITFHADAYQENASRISRGKSDCELRKEQVFEIAYGLEVSELPFIWALRKPSWVLGDKCLAIKVKRNENGSFNRNGIAKSLRQAATLEEGEKLRINTREAAARTFEAALHSKIYPFS</sequence>
<keyword evidence="1" id="KW-1133">Transmembrane helix</keyword>
<dbReference type="SUPFAM" id="SSF53756">
    <property type="entry name" value="UDP-Glycosyltransferase/glycogen phosphorylase"/>
    <property type="match status" value="1"/>
</dbReference>
<evidence type="ECO:0000313" key="2">
    <source>
        <dbReference type="EMBL" id="KAK7274338.1"/>
    </source>
</evidence>
<gene>
    <name evidence="2" type="ORF">RIF29_15423</name>
</gene>
<comment type="caution">
    <text evidence="2">The sequence shown here is derived from an EMBL/GenBank/DDBJ whole genome shotgun (WGS) entry which is preliminary data.</text>
</comment>
<feature type="transmembrane region" description="Helical" evidence="1">
    <location>
        <begin position="12"/>
        <end position="31"/>
    </location>
</feature>
<organism evidence="2 3">
    <name type="scientific">Crotalaria pallida</name>
    <name type="common">Smooth rattlebox</name>
    <name type="synonym">Crotalaria striata</name>
    <dbReference type="NCBI Taxonomy" id="3830"/>
    <lineage>
        <taxon>Eukaryota</taxon>
        <taxon>Viridiplantae</taxon>
        <taxon>Streptophyta</taxon>
        <taxon>Embryophyta</taxon>
        <taxon>Tracheophyta</taxon>
        <taxon>Spermatophyta</taxon>
        <taxon>Magnoliopsida</taxon>
        <taxon>eudicotyledons</taxon>
        <taxon>Gunneridae</taxon>
        <taxon>Pentapetalae</taxon>
        <taxon>rosids</taxon>
        <taxon>fabids</taxon>
        <taxon>Fabales</taxon>
        <taxon>Fabaceae</taxon>
        <taxon>Papilionoideae</taxon>
        <taxon>50 kb inversion clade</taxon>
        <taxon>genistoids sensu lato</taxon>
        <taxon>core genistoids</taxon>
        <taxon>Crotalarieae</taxon>
        <taxon>Crotalaria</taxon>
    </lineage>
</organism>
<proteinExistence type="predicted"/>
<reference evidence="2 3" key="1">
    <citation type="submission" date="2024-01" db="EMBL/GenBank/DDBJ databases">
        <title>The genomes of 5 underutilized Papilionoideae crops provide insights into root nodulation and disease resistanc.</title>
        <authorList>
            <person name="Yuan L."/>
        </authorList>
    </citation>
    <scope>NUCLEOTIDE SEQUENCE [LARGE SCALE GENOMIC DNA]</scope>
    <source>
        <strain evidence="2">ZHUSHIDOU_FW_LH</strain>
        <tissue evidence="2">Leaf</tissue>
    </source>
</reference>
<dbReference type="AlphaFoldDB" id="A0AAN9FLS3"/>
<dbReference type="PANTHER" id="PTHR48049:SF57">
    <property type="entry name" value="UDP-GLYCOSYLTRANSFERASE 91C1-LIKE"/>
    <property type="match status" value="1"/>
</dbReference>
<keyword evidence="3" id="KW-1185">Reference proteome</keyword>
<dbReference type="EMBL" id="JAYWIO010000003">
    <property type="protein sequence ID" value="KAK7274338.1"/>
    <property type="molecule type" value="Genomic_DNA"/>
</dbReference>